<comment type="function">
    <text evidence="7">Mechanosensitive channel that participates in the regulation of osmotic pressure changes within the cell, opening in response to stretch forces in the membrane lipid bilayer, without the need for other proteins. Contributes to normal resistance to hypoosmotic shock. Forms an ion channel of 1.0 nanosiemens conductance with a slight preference for anions.</text>
</comment>
<sequence length="273" mass="29959">MEDIDVVNQINHAGNWLINNQELLIHYAVNIVAAVIILFIGLLTSRIVSRTLSRMMKATHIDATVADFVSAILRYGIMIFTLIAALNRIGVQTASLIAVIGAAGLAIGLALQGSLSNFAAGVLLVTFRHFHAGDYVDFSGTSGTVLVVQIFCTRLKTYDGKIVVVPNSKILSGNITNFSKGPHRLIDTIISVNYDANIDIVKKLITDILVSDRRVIKDMGLTVRLNALHSSSMDFIIRAWVPRNDQQNATFDLLEKAKVALDKYQINGFPIRK</sequence>
<keyword evidence="7" id="KW-0406">Ion transport</keyword>
<dbReference type="Pfam" id="PF21082">
    <property type="entry name" value="MS_channel_3rd"/>
    <property type="match status" value="1"/>
</dbReference>
<dbReference type="InterPro" id="IPR008910">
    <property type="entry name" value="MSC_TM_helix"/>
</dbReference>
<keyword evidence="7" id="KW-0407">Ion channel</keyword>
<evidence type="ECO:0000256" key="3">
    <source>
        <dbReference type="ARBA" id="ARBA00022475"/>
    </source>
</evidence>
<dbReference type="Gene3D" id="3.30.70.100">
    <property type="match status" value="1"/>
</dbReference>
<proteinExistence type="inferred from homology"/>
<dbReference type="InterPro" id="IPR006685">
    <property type="entry name" value="MscS_channel_2nd"/>
</dbReference>
<dbReference type="InterPro" id="IPR011066">
    <property type="entry name" value="MscS_channel_C_sf"/>
</dbReference>
<evidence type="ECO:0000256" key="1">
    <source>
        <dbReference type="ARBA" id="ARBA00004651"/>
    </source>
</evidence>
<feature type="domain" description="Mechanosensitive ion channel MscS C-terminal" evidence="9">
    <location>
        <begin position="187"/>
        <end position="266"/>
    </location>
</feature>
<feature type="transmembrane region" description="Helical" evidence="7">
    <location>
        <begin position="24"/>
        <end position="44"/>
    </location>
</feature>
<keyword evidence="4 7" id="KW-0812">Transmembrane</keyword>
<evidence type="ECO:0000313" key="12">
    <source>
        <dbReference type="Proteomes" id="UP000095665"/>
    </source>
</evidence>
<dbReference type="SUPFAM" id="SSF82689">
    <property type="entry name" value="Mechanosensitive channel protein MscS (YggB), C-terminal domain"/>
    <property type="match status" value="1"/>
</dbReference>
<dbReference type="EMBL" id="LN999832">
    <property type="protein sequence ID" value="CUX96176.1"/>
    <property type="molecule type" value="Genomic_DNA"/>
</dbReference>
<evidence type="ECO:0000256" key="5">
    <source>
        <dbReference type="ARBA" id="ARBA00022989"/>
    </source>
</evidence>
<comment type="subcellular location">
    <subcellularLocation>
        <location evidence="7">Cell inner membrane</location>
        <topology evidence="7">Multi-pass membrane protein</topology>
    </subcellularLocation>
    <subcellularLocation>
        <location evidence="1">Cell membrane</location>
        <topology evidence="1">Multi-pass membrane protein</topology>
    </subcellularLocation>
</comment>
<name>A0A143WQW1_9ENTR</name>
<reference evidence="12" key="1">
    <citation type="submission" date="2016-01" db="EMBL/GenBank/DDBJ databases">
        <authorList>
            <person name="Husnik F."/>
        </authorList>
    </citation>
    <scope>NUCLEOTIDE SEQUENCE [LARGE SCALE GENOMIC DNA]</scope>
</reference>
<keyword evidence="7" id="KW-0813">Transport</keyword>
<dbReference type="Gene3D" id="1.10.287.1260">
    <property type="match status" value="1"/>
</dbReference>
<comment type="similarity">
    <text evidence="2 7">Belongs to the MscS (TC 1.A.23) family.</text>
</comment>
<dbReference type="PANTHER" id="PTHR30221">
    <property type="entry name" value="SMALL-CONDUCTANCE MECHANOSENSITIVE CHANNEL"/>
    <property type="match status" value="1"/>
</dbReference>
<organism evidence="11 12">
    <name type="scientific">Candidatus Gullanella endobia</name>
    <dbReference type="NCBI Taxonomy" id="1070130"/>
    <lineage>
        <taxon>Bacteria</taxon>
        <taxon>Pseudomonadati</taxon>
        <taxon>Pseudomonadota</taxon>
        <taxon>Gammaproteobacteria</taxon>
        <taxon>Enterobacterales</taxon>
        <taxon>Enterobacteriaceae</taxon>
        <taxon>Candidatus Gullanella</taxon>
    </lineage>
</organism>
<dbReference type="Pfam" id="PF05552">
    <property type="entry name" value="MS_channel_1st_1"/>
    <property type="match status" value="1"/>
</dbReference>
<dbReference type="SUPFAM" id="SSF50182">
    <property type="entry name" value="Sm-like ribonucleoproteins"/>
    <property type="match status" value="1"/>
</dbReference>
<dbReference type="GO" id="GO:0005886">
    <property type="term" value="C:plasma membrane"/>
    <property type="evidence" value="ECO:0007669"/>
    <property type="project" value="UniProtKB-SubCell"/>
</dbReference>
<gene>
    <name evidence="11" type="primary">mscS</name>
    <name evidence="11" type="ORF">FVIR_GE00314</name>
</gene>
<feature type="transmembrane region" description="Helical" evidence="7">
    <location>
        <begin position="92"/>
        <end position="111"/>
    </location>
</feature>
<accession>A0A143WQW1</accession>
<evidence type="ECO:0000313" key="11">
    <source>
        <dbReference type="EMBL" id="CUX96176.1"/>
    </source>
</evidence>
<dbReference type="InterPro" id="IPR045275">
    <property type="entry name" value="MscS_archaea/bacteria_type"/>
</dbReference>
<keyword evidence="12" id="KW-1185">Reference proteome</keyword>
<evidence type="ECO:0000259" key="9">
    <source>
        <dbReference type="Pfam" id="PF21082"/>
    </source>
</evidence>
<dbReference type="InterPro" id="IPR049142">
    <property type="entry name" value="MS_channel_1st"/>
</dbReference>
<evidence type="ECO:0000256" key="4">
    <source>
        <dbReference type="ARBA" id="ARBA00022692"/>
    </source>
</evidence>
<dbReference type="PATRIC" id="fig|1070130.3.peg.518"/>
<evidence type="ECO:0000256" key="6">
    <source>
        <dbReference type="ARBA" id="ARBA00023136"/>
    </source>
</evidence>
<dbReference type="GO" id="GO:0008381">
    <property type="term" value="F:mechanosensitive monoatomic ion channel activity"/>
    <property type="evidence" value="ECO:0007669"/>
    <property type="project" value="InterPro"/>
</dbReference>
<dbReference type="InterPro" id="IPR011014">
    <property type="entry name" value="MscS_channel_TM-2"/>
</dbReference>
<feature type="domain" description="Mechanosensitive ion channel MscS" evidence="8">
    <location>
        <begin position="114"/>
        <end position="180"/>
    </location>
</feature>
<comment type="subunit">
    <text evidence="7">Homoheptamer.</text>
</comment>
<dbReference type="Pfam" id="PF00924">
    <property type="entry name" value="MS_channel_2nd"/>
    <property type="match status" value="1"/>
</dbReference>
<evidence type="ECO:0000256" key="2">
    <source>
        <dbReference type="ARBA" id="ARBA00008017"/>
    </source>
</evidence>
<dbReference type="AlphaFoldDB" id="A0A143WQW1"/>
<evidence type="ECO:0000256" key="7">
    <source>
        <dbReference type="RuleBase" id="RU369025"/>
    </source>
</evidence>
<dbReference type="OrthoDB" id="9809206at2"/>
<keyword evidence="3" id="KW-1003">Cell membrane</keyword>
<feature type="transmembrane region" description="Helical" evidence="7">
    <location>
        <begin position="65"/>
        <end position="86"/>
    </location>
</feature>
<evidence type="ECO:0000259" key="8">
    <source>
        <dbReference type="Pfam" id="PF00924"/>
    </source>
</evidence>
<protein>
    <recommendedName>
        <fullName evidence="7">Small-conductance mechanosensitive channel</fullName>
    </recommendedName>
</protein>
<dbReference type="InterPro" id="IPR010920">
    <property type="entry name" value="LSM_dom_sf"/>
</dbReference>
<dbReference type="InterPro" id="IPR006686">
    <property type="entry name" value="MscS_channel_CS"/>
</dbReference>
<dbReference type="InterPro" id="IPR023408">
    <property type="entry name" value="MscS_beta-dom_sf"/>
</dbReference>
<dbReference type="PROSITE" id="PS01246">
    <property type="entry name" value="UPF0003"/>
    <property type="match status" value="1"/>
</dbReference>
<dbReference type="KEGG" id="ged:FVIR_GE00314"/>
<keyword evidence="6 7" id="KW-0472">Membrane</keyword>
<dbReference type="PANTHER" id="PTHR30221:SF1">
    <property type="entry name" value="SMALL-CONDUCTANCE MECHANOSENSITIVE CHANNEL"/>
    <property type="match status" value="1"/>
</dbReference>
<dbReference type="Proteomes" id="UP000095665">
    <property type="component" value="Chromosome I"/>
</dbReference>
<evidence type="ECO:0000259" key="10">
    <source>
        <dbReference type="Pfam" id="PF21088"/>
    </source>
</evidence>
<feature type="domain" description="Mechanosensitive ion channel transmembrane helices 2/3" evidence="10">
    <location>
        <begin position="72"/>
        <end position="112"/>
    </location>
</feature>
<dbReference type="InterPro" id="IPR049278">
    <property type="entry name" value="MS_channel_C"/>
</dbReference>
<dbReference type="NCBIfam" id="NF007662">
    <property type="entry name" value="PRK10334.1"/>
    <property type="match status" value="1"/>
</dbReference>
<comment type="caution">
    <text evidence="7">Lacks conserved residue(s) required for the propagation of feature annotation.</text>
</comment>
<dbReference type="Pfam" id="PF21088">
    <property type="entry name" value="MS_channel_1st"/>
    <property type="match status" value="1"/>
</dbReference>
<keyword evidence="5 7" id="KW-1133">Transmembrane helix</keyword>
<dbReference type="Gene3D" id="2.30.30.60">
    <property type="match status" value="1"/>
</dbReference>
<keyword evidence="7" id="KW-0997">Cell inner membrane</keyword>
<dbReference type="SUPFAM" id="SSF82861">
    <property type="entry name" value="Mechanosensitive channel protein MscS (YggB), transmembrane region"/>
    <property type="match status" value="1"/>
</dbReference>